<dbReference type="Proteomes" id="UP000095472">
    <property type="component" value="Chromosome"/>
</dbReference>
<keyword evidence="2" id="KW-1185">Reference proteome</keyword>
<accession>A0ACD5H2J5</accession>
<evidence type="ECO:0000313" key="1">
    <source>
        <dbReference type="EMBL" id="XPM67362.1"/>
    </source>
</evidence>
<proteinExistence type="predicted"/>
<reference evidence="1 2" key="1">
    <citation type="journal article" date="2016" name="Genome Announc.">
        <title>Draft Genome Sequence of the Thermotolerant Cyanobacterium Desertifilum sp. IPPAS B-1220.</title>
        <authorList>
            <person name="Mironov K.S."/>
            <person name="Sinetova M.A."/>
            <person name="Bolatkhan K."/>
            <person name="Zayadan B.K."/>
            <person name="Ustinova V.V."/>
            <person name="Kupriyanova E.V."/>
            <person name="Skrypnik A.N."/>
            <person name="Gogoleva N.E."/>
            <person name="Gogolev Y.V."/>
            <person name="Los D.A."/>
        </authorList>
    </citation>
    <scope>NUCLEOTIDE SEQUENCE [LARGE SCALE GENOMIC DNA]</scope>
    <source>
        <strain evidence="1 2">IPPAS B-1220</strain>
    </source>
</reference>
<gene>
    <name evidence="1" type="ORF">BH720_033660</name>
</gene>
<dbReference type="EMBL" id="CP182909">
    <property type="protein sequence ID" value="XPM67362.1"/>
    <property type="molecule type" value="Genomic_DNA"/>
</dbReference>
<evidence type="ECO:0000313" key="2">
    <source>
        <dbReference type="Proteomes" id="UP000095472"/>
    </source>
</evidence>
<protein>
    <submittedName>
        <fullName evidence="1">Tetratricopeptide repeat protein</fullName>
    </submittedName>
</protein>
<name>A0ACD5H2J5_9CYAN</name>
<organism evidence="1 2">
    <name type="scientific">Desertifilum tharense IPPAS B-1220</name>
    <dbReference type="NCBI Taxonomy" id="1781255"/>
    <lineage>
        <taxon>Bacteria</taxon>
        <taxon>Bacillati</taxon>
        <taxon>Cyanobacteriota</taxon>
        <taxon>Cyanophyceae</taxon>
        <taxon>Desertifilales</taxon>
        <taxon>Desertifilaceae</taxon>
        <taxon>Desertifilum</taxon>
    </lineage>
</organism>
<sequence>MYKSLGETEKAIATYQQAARLKPDEFEPYSHLGNLPFSKATSAPELPIISKPWYLES</sequence>